<comment type="caution">
    <text evidence="6">The sequence shown here is derived from an EMBL/GenBank/DDBJ whole genome shotgun (WGS) entry which is preliminary data.</text>
</comment>
<dbReference type="PANTHER" id="PTHR47894:SF4">
    <property type="entry name" value="HTH-TYPE TRANSCRIPTIONAL REGULATOR GADX"/>
    <property type="match status" value="1"/>
</dbReference>
<dbReference type="InterPro" id="IPR032687">
    <property type="entry name" value="AraC-type_N"/>
</dbReference>
<evidence type="ECO:0000256" key="3">
    <source>
        <dbReference type="ARBA" id="ARBA00023163"/>
    </source>
</evidence>
<dbReference type="Proteomes" id="UP001500325">
    <property type="component" value="Unassembled WGS sequence"/>
</dbReference>
<gene>
    <name evidence="6" type="ORF">GCM10023215_39420</name>
</gene>
<reference evidence="7" key="1">
    <citation type="journal article" date="2019" name="Int. J. Syst. Evol. Microbiol.">
        <title>The Global Catalogue of Microorganisms (GCM) 10K type strain sequencing project: providing services to taxonomists for standard genome sequencing and annotation.</title>
        <authorList>
            <consortium name="The Broad Institute Genomics Platform"/>
            <consortium name="The Broad Institute Genome Sequencing Center for Infectious Disease"/>
            <person name="Wu L."/>
            <person name="Ma J."/>
        </authorList>
    </citation>
    <scope>NUCLEOTIDE SEQUENCE [LARGE SCALE GENOMIC DNA]</scope>
    <source>
        <strain evidence="7">JCM 18055</strain>
    </source>
</reference>
<evidence type="ECO:0000256" key="1">
    <source>
        <dbReference type="ARBA" id="ARBA00023015"/>
    </source>
</evidence>
<evidence type="ECO:0000256" key="4">
    <source>
        <dbReference type="SAM" id="MobiDB-lite"/>
    </source>
</evidence>
<dbReference type="SUPFAM" id="SSF46689">
    <property type="entry name" value="Homeodomain-like"/>
    <property type="match status" value="1"/>
</dbReference>
<dbReference type="EMBL" id="BAABIC010000013">
    <property type="protein sequence ID" value="GAA4697339.1"/>
    <property type="molecule type" value="Genomic_DNA"/>
</dbReference>
<dbReference type="Pfam" id="PF12833">
    <property type="entry name" value="HTH_18"/>
    <property type="match status" value="1"/>
</dbReference>
<dbReference type="InterPro" id="IPR018060">
    <property type="entry name" value="HTH_AraC"/>
</dbReference>
<dbReference type="RefSeq" id="WP_345382082.1">
    <property type="nucleotide sequence ID" value="NZ_BAABIC010000013.1"/>
</dbReference>
<sequence length="352" mass="38493">MRPCVRSATLDGYLQLARSLGLDPVRLAESVGLNIADLAAPEKWIPAADVAQLLELSAAQSAHEDFGVLLAGLRRLSTLGPLSVVLRQEPDLRSALQLLIGYERSYNEALHLRLDEANSLATMRLWLEFAEPAPTRQSLELATAALLGIIRDLLGTEWAPLSVCFSHPKPAALDTYRSTFGARLQFDHAFTGLVFFAEQLDAPNATSDPLLQPYAHRFLESLPSPRGAVASGVSDQVRQLVEMLLPLGRCSTLQVARSLGVTQRTLHRHLAAEQETFSSIVNATRAALAERHLANDRNSLTAVSELLGFTAPSAFSRWFRSRFGASPSQWRDAARRPSAVTTASEGKRELPR</sequence>
<dbReference type="PROSITE" id="PS00041">
    <property type="entry name" value="HTH_ARAC_FAMILY_1"/>
    <property type="match status" value="1"/>
</dbReference>
<evidence type="ECO:0000259" key="5">
    <source>
        <dbReference type="PROSITE" id="PS01124"/>
    </source>
</evidence>
<keyword evidence="1" id="KW-0805">Transcription regulation</keyword>
<proteinExistence type="predicted"/>
<dbReference type="Pfam" id="PF12625">
    <property type="entry name" value="Arabinose_bd"/>
    <property type="match status" value="1"/>
</dbReference>
<protein>
    <submittedName>
        <fullName evidence="6">AraC family transcriptional regulator</fullName>
    </submittedName>
</protein>
<dbReference type="InterPro" id="IPR018062">
    <property type="entry name" value="HTH_AraC-typ_CS"/>
</dbReference>
<evidence type="ECO:0000313" key="7">
    <source>
        <dbReference type="Proteomes" id="UP001500325"/>
    </source>
</evidence>
<dbReference type="InterPro" id="IPR009057">
    <property type="entry name" value="Homeodomain-like_sf"/>
</dbReference>
<organism evidence="6 7">
    <name type="scientific">Pseudonocardia yuanmonensis</name>
    <dbReference type="NCBI Taxonomy" id="1095914"/>
    <lineage>
        <taxon>Bacteria</taxon>
        <taxon>Bacillati</taxon>
        <taxon>Actinomycetota</taxon>
        <taxon>Actinomycetes</taxon>
        <taxon>Pseudonocardiales</taxon>
        <taxon>Pseudonocardiaceae</taxon>
        <taxon>Pseudonocardia</taxon>
    </lineage>
</organism>
<feature type="region of interest" description="Disordered" evidence="4">
    <location>
        <begin position="328"/>
        <end position="352"/>
    </location>
</feature>
<keyword evidence="2" id="KW-0238">DNA-binding</keyword>
<keyword evidence="3" id="KW-0804">Transcription</keyword>
<dbReference type="SMART" id="SM00342">
    <property type="entry name" value="HTH_ARAC"/>
    <property type="match status" value="1"/>
</dbReference>
<dbReference type="PANTHER" id="PTHR47894">
    <property type="entry name" value="HTH-TYPE TRANSCRIPTIONAL REGULATOR GADX"/>
    <property type="match status" value="1"/>
</dbReference>
<accession>A0ABP8WXS7</accession>
<name>A0ABP8WXS7_9PSEU</name>
<dbReference type="Gene3D" id="1.10.10.60">
    <property type="entry name" value="Homeodomain-like"/>
    <property type="match status" value="1"/>
</dbReference>
<evidence type="ECO:0000256" key="2">
    <source>
        <dbReference type="ARBA" id="ARBA00023125"/>
    </source>
</evidence>
<feature type="domain" description="HTH araC/xylS-type" evidence="5">
    <location>
        <begin position="235"/>
        <end position="333"/>
    </location>
</feature>
<evidence type="ECO:0000313" key="6">
    <source>
        <dbReference type="EMBL" id="GAA4697339.1"/>
    </source>
</evidence>
<dbReference type="PROSITE" id="PS01124">
    <property type="entry name" value="HTH_ARAC_FAMILY_2"/>
    <property type="match status" value="1"/>
</dbReference>
<keyword evidence="7" id="KW-1185">Reference proteome</keyword>